<dbReference type="RefSeq" id="WP_153546442.1">
    <property type="nucleotide sequence ID" value="NZ_WIXK01000003.1"/>
</dbReference>
<dbReference type="AlphaFoldDB" id="A0A844AL30"/>
<evidence type="ECO:0000313" key="2">
    <source>
        <dbReference type="Proteomes" id="UP000436694"/>
    </source>
</evidence>
<dbReference type="Proteomes" id="UP000436694">
    <property type="component" value="Unassembled WGS sequence"/>
</dbReference>
<proteinExistence type="predicted"/>
<evidence type="ECO:0000313" key="1">
    <source>
        <dbReference type="EMBL" id="MQY42355.1"/>
    </source>
</evidence>
<accession>A0A844AL30</accession>
<sequence>MIEATTNIQIAQAMERAHMERAKAFASFWNALWNLPTRRSRALSSRWA</sequence>
<gene>
    <name evidence="1" type="ORF">GG681_06850</name>
</gene>
<reference evidence="1 2" key="1">
    <citation type="submission" date="2019-10" db="EMBL/GenBank/DDBJ databases">
        <title>Epibacterium sp. nov., isolated from seawater.</title>
        <authorList>
            <person name="Zhang X."/>
            <person name="Li N."/>
        </authorList>
    </citation>
    <scope>NUCLEOTIDE SEQUENCE [LARGE SCALE GENOMIC DNA]</scope>
    <source>
        <strain evidence="1 2">SM1969</strain>
    </source>
</reference>
<organism evidence="1 2">
    <name type="scientific">Tritonibacter aquimaris</name>
    <dbReference type="NCBI Taxonomy" id="2663379"/>
    <lineage>
        <taxon>Bacteria</taxon>
        <taxon>Pseudomonadati</taxon>
        <taxon>Pseudomonadota</taxon>
        <taxon>Alphaproteobacteria</taxon>
        <taxon>Rhodobacterales</taxon>
        <taxon>Paracoccaceae</taxon>
        <taxon>Tritonibacter</taxon>
    </lineage>
</organism>
<keyword evidence="2" id="KW-1185">Reference proteome</keyword>
<name>A0A844AL30_9RHOB</name>
<protein>
    <submittedName>
        <fullName evidence="1">Uncharacterized protein</fullName>
    </submittedName>
</protein>
<comment type="caution">
    <text evidence="1">The sequence shown here is derived from an EMBL/GenBank/DDBJ whole genome shotgun (WGS) entry which is preliminary data.</text>
</comment>
<dbReference type="EMBL" id="WIXK01000003">
    <property type="protein sequence ID" value="MQY42355.1"/>
    <property type="molecule type" value="Genomic_DNA"/>
</dbReference>